<reference evidence="3" key="1">
    <citation type="submission" date="2017-10" db="EMBL/GenBank/DDBJ databases">
        <authorList>
            <person name="Regsiter A."/>
            <person name="William W."/>
        </authorList>
    </citation>
    <scope>NUCLEOTIDE SEQUENCE [LARGE SCALE GENOMIC DNA]</scope>
</reference>
<evidence type="ECO:0000313" key="3">
    <source>
        <dbReference type="Proteomes" id="UP000233769"/>
    </source>
</evidence>
<sequence length="77" mass="8107">MRDETSAIRAQPVACGQFARGQGHGAGLTRRPGSGHTGRIVGALRKTHAEETRMLQDLSPATRAEARLATALTEALA</sequence>
<evidence type="ECO:0000313" key="2">
    <source>
        <dbReference type="EMBL" id="SOR31930.1"/>
    </source>
</evidence>
<evidence type="ECO:0000256" key="1">
    <source>
        <dbReference type="SAM" id="MobiDB-lite"/>
    </source>
</evidence>
<protein>
    <submittedName>
        <fullName evidence="2">Uncharacterized protein</fullName>
    </submittedName>
</protein>
<organism evidence="2 3">
    <name type="scientific">Methylorubrum extorquens</name>
    <name type="common">Methylobacterium dichloromethanicum</name>
    <name type="synonym">Methylobacterium extorquens</name>
    <dbReference type="NCBI Taxonomy" id="408"/>
    <lineage>
        <taxon>Bacteria</taxon>
        <taxon>Pseudomonadati</taxon>
        <taxon>Pseudomonadota</taxon>
        <taxon>Alphaproteobacteria</taxon>
        <taxon>Hyphomicrobiales</taxon>
        <taxon>Methylobacteriaceae</taxon>
        <taxon>Methylorubrum</taxon>
    </lineage>
</organism>
<name>A0A2N9AXA4_METEX</name>
<dbReference type="AlphaFoldDB" id="A0A2N9AXA4"/>
<gene>
    <name evidence="2" type="ORF">TK0001_5354</name>
</gene>
<accession>A0A2N9AXA4</accession>
<proteinExistence type="predicted"/>
<feature type="region of interest" description="Disordered" evidence="1">
    <location>
        <begin position="1"/>
        <end position="39"/>
    </location>
</feature>
<dbReference type="Proteomes" id="UP000233769">
    <property type="component" value="Chromosome tk0001"/>
</dbReference>
<dbReference type="EMBL" id="LT962688">
    <property type="protein sequence ID" value="SOR31930.1"/>
    <property type="molecule type" value="Genomic_DNA"/>
</dbReference>